<sequence length="325" mass="36795">MKALRKALARSFQVFSSASPSAGAAPPPARLRDLLPPGIRRLLYSSLQKSPLFQPARPPENLSRIPGLNPCRLRIDLILPQSGTIPAAAEEEKRVAIKDVRKVVRTSQMSRARAKLRETAESCISRSAFVRICCEALGGEQGVEVARSLGESGDVVVWGNVVFLRPEELIKAIENVIPPSLPTSCDDAQKEELNRMEKTKAEIDQRAAAQVRRELWCGLGFLAAQTAAFMRLTFWELSWDVMEPICYYVTSFYFICGYAFFLRTCKEPSFEGFFDSRFTVRQKRLMKAANFDLQRFDDLRQACRPQYPPRSSHFQRIRSTSHRCP</sequence>
<dbReference type="Proteomes" id="UP001327560">
    <property type="component" value="Chromosome 6"/>
</dbReference>
<keyword evidence="12" id="KW-1185">Reference proteome</keyword>
<evidence type="ECO:0000256" key="1">
    <source>
        <dbReference type="ARBA" id="ARBA00004141"/>
    </source>
</evidence>
<proteinExistence type="inferred from homology"/>
<evidence type="ECO:0000256" key="9">
    <source>
        <dbReference type="ARBA" id="ARBA00023136"/>
    </source>
</evidence>
<evidence type="ECO:0000313" key="12">
    <source>
        <dbReference type="Proteomes" id="UP001327560"/>
    </source>
</evidence>
<dbReference type="Pfam" id="PF04678">
    <property type="entry name" value="MCU"/>
    <property type="match status" value="1"/>
</dbReference>
<name>A0AAQ3KLV6_9LILI</name>
<evidence type="ECO:0000313" key="11">
    <source>
        <dbReference type="EMBL" id="WOL10132.1"/>
    </source>
</evidence>
<dbReference type="GO" id="GO:0051560">
    <property type="term" value="P:mitochondrial calcium ion homeostasis"/>
    <property type="evidence" value="ECO:0007669"/>
    <property type="project" value="InterPro"/>
</dbReference>
<keyword evidence="6" id="KW-0106">Calcium</keyword>
<evidence type="ECO:0000256" key="5">
    <source>
        <dbReference type="ARBA" id="ARBA00022692"/>
    </source>
</evidence>
<evidence type="ECO:0000256" key="2">
    <source>
        <dbReference type="ARBA" id="ARBA00005653"/>
    </source>
</evidence>
<comment type="subcellular location">
    <subcellularLocation>
        <location evidence="1">Membrane</location>
        <topology evidence="1">Multi-pass membrane protein</topology>
    </subcellularLocation>
</comment>
<evidence type="ECO:0000256" key="7">
    <source>
        <dbReference type="ARBA" id="ARBA00022989"/>
    </source>
</evidence>
<evidence type="ECO:0000256" key="8">
    <source>
        <dbReference type="ARBA" id="ARBA00023065"/>
    </source>
</evidence>
<dbReference type="PANTHER" id="PTHR13462:SF31">
    <property type="entry name" value="CALCIUM UNIPORTER PROTEIN 1, MITOCHONDRIAL"/>
    <property type="match status" value="1"/>
</dbReference>
<dbReference type="InterPro" id="IPR039055">
    <property type="entry name" value="MCU_fam"/>
</dbReference>
<dbReference type="PANTHER" id="PTHR13462">
    <property type="entry name" value="CALCIUM UNIPORTER PROTEIN, MITOCHONDRIAL"/>
    <property type="match status" value="1"/>
</dbReference>
<organism evidence="11 12">
    <name type="scientific">Canna indica</name>
    <name type="common">Indian-shot</name>
    <dbReference type="NCBI Taxonomy" id="4628"/>
    <lineage>
        <taxon>Eukaryota</taxon>
        <taxon>Viridiplantae</taxon>
        <taxon>Streptophyta</taxon>
        <taxon>Embryophyta</taxon>
        <taxon>Tracheophyta</taxon>
        <taxon>Spermatophyta</taxon>
        <taxon>Magnoliopsida</taxon>
        <taxon>Liliopsida</taxon>
        <taxon>Zingiberales</taxon>
        <taxon>Cannaceae</taxon>
        <taxon>Canna</taxon>
    </lineage>
</organism>
<dbReference type="EMBL" id="CP136895">
    <property type="protein sequence ID" value="WOL10132.1"/>
    <property type="molecule type" value="Genomic_DNA"/>
</dbReference>
<evidence type="ECO:0000256" key="3">
    <source>
        <dbReference type="ARBA" id="ARBA00022448"/>
    </source>
</evidence>
<evidence type="ECO:0000256" key="4">
    <source>
        <dbReference type="ARBA" id="ARBA00022568"/>
    </source>
</evidence>
<keyword evidence="9" id="KW-0472">Membrane</keyword>
<keyword evidence="8" id="KW-0406">Ion transport</keyword>
<protein>
    <recommendedName>
        <fullName evidence="10">Calcium uniporter protein C-terminal domain-containing protein</fullName>
    </recommendedName>
</protein>
<dbReference type="GO" id="GO:1990246">
    <property type="term" value="C:uniplex complex"/>
    <property type="evidence" value="ECO:0007669"/>
    <property type="project" value="TreeGrafter"/>
</dbReference>
<keyword evidence="3" id="KW-0813">Transport</keyword>
<dbReference type="AlphaFoldDB" id="A0AAQ3KLV6"/>
<dbReference type="InterPro" id="IPR006769">
    <property type="entry name" value="MCU_C"/>
</dbReference>
<evidence type="ECO:0000256" key="6">
    <source>
        <dbReference type="ARBA" id="ARBA00022837"/>
    </source>
</evidence>
<feature type="domain" description="Calcium uniporter protein C-terminal" evidence="10">
    <location>
        <begin position="140"/>
        <end position="299"/>
    </location>
</feature>
<keyword evidence="5" id="KW-0812">Transmembrane</keyword>
<dbReference type="GO" id="GO:0015292">
    <property type="term" value="F:uniporter activity"/>
    <property type="evidence" value="ECO:0007669"/>
    <property type="project" value="TreeGrafter"/>
</dbReference>
<gene>
    <name evidence="11" type="ORF">Cni_G18886</name>
</gene>
<keyword evidence="4" id="KW-0109">Calcium transport</keyword>
<dbReference type="GO" id="GO:0036444">
    <property type="term" value="P:calcium import into the mitochondrion"/>
    <property type="evidence" value="ECO:0007669"/>
    <property type="project" value="TreeGrafter"/>
</dbReference>
<dbReference type="GO" id="GO:0005262">
    <property type="term" value="F:calcium channel activity"/>
    <property type="evidence" value="ECO:0007669"/>
    <property type="project" value="TreeGrafter"/>
</dbReference>
<accession>A0AAQ3KLV6</accession>
<comment type="similarity">
    <text evidence="2">Belongs to the MCU (TC 1.A.77) family.</text>
</comment>
<reference evidence="11 12" key="1">
    <citation type="submission" date="2023-10" db="EMBL/GenBank/DDBJ databases">
        <title>Chromosome-scale genome assembly provides insights into flower coloration mechanisms of Canna indica.</title>
        <authorList>
            <person name="Li C."/>
        </authorList>
    </citation>
    <scope>NUCLEOTIDE SEQUENCE [LARGE SCALE GENOMIC DNA]</scope>
    <source>
        <tissue evidence="11">Flower</tissue>
    </source>
</reference>
<keyword evidence="7" id="KW-1133">Transmembrane helix</keyword>
<evidence type="ECO:0000259" key="10">
    <source>
        <dbReference type="Pfam" id="PF04678"/>
    </source>
</evidence>